<dbReference type="GO" id="GO:0000287">
    <property type="term" value="F:magnesium ion binding"/>
    <property type="evidence" value="ECO:0007669"/>
    <property type="project" value="TreeGrafter"/>
</dbReference>
<gene>
    <name evidence="1" type="ORF">FCALED_LOCUS4253</name>
</gene>
<reference evidence="1" key="1">
    <citation type="submission" date="2021-06" db="EMBL/GenBank/DDBJ databases">
        <authorList>
            <person name="Kallberg Y."/>
            <person name="Tangrot J."/>
            <person name="Rosling A."/>
        </authorList>
    </citation>
    <scope>NUCLEOTIDE SEQUENCE</scope>
    <source>
        <strain evidence="1">UK204</strain>
    </source>
</reference>
<dbReference type="SUPFAM" id="SSF48239">
    <property type="entry name" value="Terpenoid cyclases/Protein prenyltransferases"/>
    <property type="match status" value="1"/>
</dbReference>
<dbReference type="PANTHER" id="PTHR31739">
    <property type="entry name" value="ENT-COPALYL DIPHOSPHATE SYNTHASE, CHLOROPLASTIC"/>
    <property type="match status" value="1"/>
</dbReference>
<dbReference type="GO" id="GO:0016102">
    <property type="term" value="P:diterpenoid biosynthetic process"/>
    <property type="evidence" value="ECO:0007669"/>
    <property type="project" value="TreeGrafter"/>
</dbReference>
<sequence>MSSKYLNLTWRESTPSITRKNKNNDSYYESSLSIIKSFSKLINYPFNKNTSFKTTLIRYTDKLLTECGNDTWPEFFKEPEEPAKRTVDDGNYTDWIGYGDISMSPYDTAWLAMVPSKTYKESGSAADFELAFPQCFTWLLEYQESSGSWSGTGPGSIAPALSGLLALGLFRSRSGRYFEDNLQELGFSLGQYNNAFQMTIDYLRVTLNDWNIDDLDMVGFELIIPYHLDALEKLEPSISFDFPDKARLLEENQRKMSIIPLEAIFALAAKKQPITIVHSIEAFCNTFEMSRVQNEGFQAINGCYGSSPAATAAVLIHASRWDDKGYEFLKKILERRPSYSKTHGCVPTLCDVGIFETAWVTHSLSGIMLNLSEGNGFKRNKSGVKQLLEKNNAFIEYLQALLKEANGKLRWVSWDNRIPADVDDTAVARWLIRQFDANSECDLDLLIRSFYNGKYFITFPVERTFSISCNAHALSLLILEYEKAKIKGIESMSFPVMTKSGIAQKVKLEGMIVSVADFIIEKRSKDSIWTDKWNKSPGYPTFKAIDILLSLTHHPEFLNALNSLDSSGLLKFCRETVEWTLKTQHEDGSWGEPSKNAMGNLEETSYFVRLLKTSSIYYTGDKSIRKSISKGQEYLKNHLDEAMNTPGYFHNSEPYLWINKQLYTMPRVIKSSMIAALWEN</sequence>
<organism evidence="1 2">
    <name type="scientific">Funneliformis caledonium</name>
    <dbReference type="NCBI Taxonomy" id="1117310"/>
    <lineage>
        <taxon>Eukaryota</taxon>
        <taxon>Fungi</taxon>
        <taxon>Fungi incertae sedis</taxon>
        <taxon>Mucoromycota</taxon>
        <taxon>Glomeromycotina</taxon>
        <taxon>Glomeromycetes</taxon>
        <taxon>Glomerales</taxon>
        <taxon>Glomeraceae</taxon>
        <taxon>Funneliformis</taxon>
    </lineage>
</organism>
<dbReference type="PANTHER" id="PTHR31739:SF25">
    <property type="entry name" value="(E,E)-GERANYLLINALOOL SYNTHASE"/>
    <property type="match status" value="1"/>
</dbReference>
<evidence type="ECO:0000313" key="1">
    <source>
        <dbReference type="EMBL" id="CAG8512129.1"/>
    </source>
</evidence>
<name>A0A9N8ZZ23_9GLOM</name>
<keyword evidence="2" id="KW-1185">Reference proteome</keyword>
<dbReference type="AlphaFoldDB" id="A0A9N8ZZ23"/>
<dbReference type="InterPro" id="IPR008930">
    <property type="entry name" value="Terpenoid_cyclase/PrenylTrfase"/>
</dbReference>
<dbReference type="Proteomes" id="UP000789570">
    <property type="component" value="Unassembled WGS sequence"/>
</dbReference>
<dbReference type="GO" id="GO:0010333">
    <property type="term" value="F:terpene synthase activity"/>
    <property type="evidence" value="ECO:0007669"/>
    <property type="project" value="InterPro"/>
</dbReference>
<protein>
    <submittedName>
        <fullName evidence="1">9726_t:CDS:1</fullName>
    </submittedName>
</protein>
<dbReference type="Gene3D" id="1.50.10.20">
    <property type="match status" value="1"/>
</dbReference>
<proteinExistence type="predicted"/>
<comment type="caution">
    <text evidence="1">The sequence shown here is derived from an EMBL/GenBank/DDBJ whole genome shotgun (WGS) entry which is preliminary data.</text>
</comment>
<dbReference type="InterPro" id="IPR050148">
    <property type="entry name" value="Terpene_synthase-like"/>
</dbReference>
<dbReference type="Gene3D" id="1.50.10.160">
    <property type="match status" value="1"/>
</dbReference>
<dbReference type="OrthoDB" id="2343925at2759"/>
<accession>A0A9N8ZZ23</accession>
<dbReference type="EMBL" id="CAJVPQ010000809">
    <property type="protein sequence ID" value="CAG8512129.1"/>
    <property type="molecule type" value="Genomic_DNA"/>
</dbReference>
<evidence type="ECO:0000313" key="2">
    <source>
        <dbReference type="Proteomes" id="UP000789570"/>
    </source>
</evidence>